<proteinExistence type="predicted"/>
<evidence type="ECO:0000313" key="4">
    <source>
        <dbReference type="EMBL" id="EFE24821.1"/>
    </source>
</evidence>
<dbReference type="GO" id="GO:0004586">
    <property type="term" value="F:ornithine decarboxylase activity"/>
    <property type="evidence" value="ECO:0007669"/>
    <property type="project" value="TreeGrafter"/>
</dbReference>
<evidence type="ECO:0000259" key="3">
    <source>
        <dbReference type="Pfam" id="PF03709"/>
    </source>
</evidence>
<dbReference type="Pfam" id="PF01276">
    <property type="entry name" value="OKR_DC_1"/>
    <property type="match status" value="1"/>
</dbReference>
<dbReference type="Gene3D" id="3.40.50.220">
    <property type="match status" value="1"/>
</dbReference>
<dbReference type="GO" id="GO:0030170">
    <property type="term" value="F:pyridoxal phosphate binding"/>
    <property type="evidence" value="ECO:0007669"/>
    <property type="project" value="TreeGrafter"/>
</dbReference>
<sequence>MRMNNMSNLKIASSHNAMDCFHTMRPIVALNNSDLCEVAAVVLSVADILAGELDKIEQSAFGLPVFAALHNDESLPADYLPRLAGVFTCDDGNQDFYGKQLESAAQKYEAALLPPFFGSLKAYVQQGNAAFDCPGHQGGQFFRRHPSGRQFFDYFGETLFRSDLCNADVSMGDL</sequence>
<dbReference type="PANTHER" id="PTHR45229">
    <property type="entry name" value="CONSTITUTIVE ORNITHINE DECARBOXYLASE"/>
    <property type="match status" value="1"/>
</dbReference>
<evidence type="ECO:0000259" key="2">
    <source>
        <dbReference type="Pfam" id="PF01276"/>
    </source>
</evidence>
<dbReference type="Proteomes" id="UP000003692">
    <property type="component" value="Unassembled WGS sequence"/>
</dbReference>
<dbReference type="InterPro" id="IPR011193">
    <property type="entry name" value="Orn/lys/arg_de-COase"/>
</dbReference>
<dbReference type="InterPro" id="IPR011006">
    <property type="entry name" value="CheY-like_superfamily"/>
</dbReference>
<organism evidence="4 5">
    <name type="scientific">Edwardsiella tarda ATCC 23685</name>
    <dbReference type="NCBI Taxonomy" id="500638"/>
    <lineage>
        <taxon>Bacteria</taxon>
        <taxon>Pseudomonadati</taxon>
        <taxon>Pseudomonadota</taxon>
        <taxon>Gammaproteobacteria</taxon>
        <taxon>Enterobacterales</taxon>
        <taxon>Hafniaceae</taxon>
        <taxon>Edwardsiella</taxon>
    </lineage>
</organism>
<dbReference type="InterPro" id="IPR015424">
    <property type="entry name" value="PyrdxlP-dep_Trfase"/>
</dbReference>
<protein>
    <submittedName>
        <fullName evidence="4">Orn/Lys/Arg decarboxylase, N-terminal domain protein</fullName>
    </submittedName>
</protein>
<dbReference type="AlphaFoldDB" id="D4F0D2"/>
<dbReference type="Gene3D" id="3.40.640.10">
    <property type="entry name" value="Type I PLP-dependent aspartate aminotransferase-like (Major domain)"/>
    <property type="match status" value="1"/>
</dbReference>
<dbReference type="EMBL" id="ADGK01000009">
    <property type="protein sequence ID" value="EFE24821.1"/>
    <property type="molecule type" value="Genomic_DNA"/>
</dbReference>
<feature type="domain" description="Orn/Lys/Arg decarboxylase N-terminal" evidence="3">
    <location>
        <begin position="9"/>
        <end position="108"/>
    </location>
</feature>
<dbReference type="InterPro" id="IPR005308">
    <property type="entry name" value="OKR_de-COase_N"/>
</dbReference>
<dbReference type="SUPFAM" id="SSF52172">
    <property type="entry name" value="CheY-like"/>
    <property type="match status" value="1"/>
</dbReference>
<reference evidence="4 5" key="1">
    <citation type="submission" date="2010-02" db="EMBL/GenBank/DDBJ databases">
        <authorList>
            <person name="Weinstock G."/>
            <person name="Sodergren E."/>
            <person name="Clifton S."/>
            <person name="Fulton L."/>
            <person name="Fulton B."/>
            <person name="Courtney L."/>
            <person name="Fronick C."/>
            <person name="Harrison M."/>
            <person name="Strong C."/>
            <person name="Farmer C."/>
            <person name="Delahaunty K."/>
            <person name="Markovic C."/>
            <person name="Hall O."/>
            <person name="Minx P."/>
            <person name="Tomlinson C."/>
            <person name="Mitreva M."/>
            <person name="Nelson J."/>
            <person name="Hou S."/>
            <person name="Wollam A."/>
            <person name="Pepin K.H."/>
            <person name="Johnson M."/>
            <person name="Bhonagiri V."/>
            <person name="Zhang X."/>
            <person name="Suruliraj S."/>
            <person name="Warren W."/>
            <person name="Chinwalla A."/>
            <person name="Mardis E.R."/>
            <person name="Wilson R.K."/>
        </authorList>
    </citation>
    <scope>NUCLEOTIDE SEQUENCE [LARGE SCALE GENOMIC DNA]</scope>
    <source>
        <strain evidence="4 5">ATCC 23685</strain>
    </source>
</reference>
<dbReference type="InterPro" id="IPR015421">
    <property type="entry name" value="PyrdxlP-dep_Trfase_major"/>
</dbReference>
<dbReference type="Pfam" id="PF03709">
    <property type="entry name" value="OKR_DC_1_N"/>
    <property type="match status" value="1"/>
</dbReference>
<feature type="non-terminal residue" evidence="4">
    <location>
        <position position="174"/>
    </location>
</feature>
<feature type="domain" description="Orn/Lys/Arg decarboxylases family 1 pyridoxal-P attachment site" evidence="2">
    <location>
        <begin position="114"/>
        <end position="174"/>
    </location>
</feature>
<dbReference type="HOGENOM" id="CLU_134317_0_0_6"/>
<comment type="caution">
    <text evidence="4">The sequence shown here is derived from an EMBL/GenBank/DDBJ whole genome shotgun (WGS) entry which is preliminary data.</text>
</comment>
<name>D4F0D2_EDWTA</name>
<dbReference type="SUPFAM" id="SSF53383">
    <property type="entry name" value="PLP-dependent transferases"/>
    <property type="match status" value="1"/>
</dbReference>
<comment type="cofactor">
    <cofactor evidence="1">
        <name>pyridoxal 5'-phosphate</name>
        <dbReference type="ChEBI" id="CHEBI:597326"/>
    </cofactor>
</comment>
<dbReference type="InterPro" id="IPR000310">
    <property type="entry name" value="Orn/Lys/Arg_deCO2ase_major_dom"/>
</dbReference>
<evidence type="ECO:0000256" key="1">
    <source>
        <dbReference type="ARBA" id="ARBA00001933"/>
    </source>
</evidence>
<dbReference type="InterPro" id="IPR027464">
    <property type="entry name" value="Ornithine_deCO2ase_N"/>
</dbReference>
<gene>
    <name evidence="4" type="ORF">EDWATA_00155</name>
</gene>
<dbReference type="PANTHER" id="PTHR45229:SF1">
    <property type="entry name" value="INDUCIBLE ORNITHINE DECARBOXYLASE"/>
    <property type="match status" value="1"/>
</dbReference>
<dbReference type="GO" id="GO:0005829">
    <property type="term" value="C:cytosol"/>
    <property type="evidence" value="ECO:0007669"/>
    <property type="project" value="TreeGrafter"/>
</dbReference>
<accession>D4F0D2</accession>
<dbReference type="GO" id="GO:0006520">
    <property type="term" value="P:amino acid metabolic process"/>
    <property type="evidence" value="ECO:0007669"/>
    <property type="project" value="InterPro"/>
</dbReference>
<evidence type="ECO:0000313" key="5">
    <source>
        <dbReference type="Proteomes" id="UP000003692"/>
    </source>
</evidence>